<dbReference type="RefSeq" id="WP_338177796.1">
    <property type="nucleotide sequence ID" value="NZ_JAEKNQ010000024.1"/>
</dbReference>
<comment type="caution">
    <text evidence="8">The sequence shown here is derived from an EMBL/GenBank/DDBJ whole genome shotgun (WGS) entry which is preliminary data.</text>
</comment>
<proteinExistence type="inferred from homology"/>
<keyword evidence="3 6" id="KW-0812">Transmembrane</keyword>
<dbReference type="InterPro" id="IPR000515">
    <property type="entry name" value="MetI-like"/>
</dbReference>
<name>A0A934KH84_9BACT</name>
<sequence length="215" mass="22442">MSFFDYLQANWPRLLDLTIQHAVLVLISVGIATPLGVALAVATYRTETPRKLVLAVAGVFLTIPSFALFGLLIAPLGLGYPPAVVALVMYGLLPIIRNTITGLRGVDPSITESALGMGMGRWRRLLRIELPLAWPVIIAGIRVATLINVGIAAIAAYVGGPGLGSQIFSGLSRIGFPVAVNLALSGTLGIVLIAIVLDAAYVALGRLTTAKGIHG</sequence>
<dbReference type="Gene3D" id="1.10.3720.10">
    <property type="entry name" value="MetI-like"/>
    <property type="match status" value="1"/>
</dbReference>
<dbReference type="InterPro" id="IPR035906">
    <property type="entry name" value="MetI-like_sf"/>
</dbReference>
<organism evidence="8 9">
    <name type="scientific">Candidatus Dormiibacter inghamiae</name>
    <dbReference type="NCBI Taxonomy" id="3127013"/>
    <lineage>
        <taxon>Bacteria</taxon>
        <taxon>Bacillati</taxon>
        <taxon>Candidatus Dormiibacterota</taxon>
        <taxon>Candidatus Dormibacteria</taxon>
        <taxon>Candidatus Dormibacterales</taxon>
        <taxon>Candidatus Dormibacteraceae</taxon>
        <taxon>Candidatus Dormiibacter</taxon>
    </lineage>
</organism>
<dbReference type="CDD" id="cd06261">
    <property type="entry name" value="TM_PBP2"/>
    <property type="match status" value="1"/>
</dbReference>
<evidence type="ECO:0000313" key="8">
    <source>
        <dbReference type="EMBL" id="MBJ7602818.1"/>
    </source>
</evidence>
<dbReference type="EMBL" id="JAEKNQ010000024">
    <property type="protein sequence ID" value="MBJ7602818.1"/>
    <property type="molecule type" value="Genomic_DNA"/>
</dbReference>
<dbReference type="Pfam" id="PF00528">
    <property type="entry name" value="BPD_transp_1"/>
    <property type="match status" value="1"/>
</dbReference>
<evidence type="ECO:0000313" key="9">
    <source>
        <dbReference type="Proteomes" id="UP000620075"/>
    </source>
</evidence>
<evidence type="ECO:0000256" key="2">
    <source>
        <dbReference type="ARBA" id="ARBA00022448"/>
    </source>
</evidence>
<gene>
    <name evidence="8" type="ORF">JF888_06445</name>
</gene>
<dbReference type="GO" id="GO:0055085">
    <property type="term" value="P:transmembrane transport"/>
    <property type="evidence" value="ECO:0007669"/>
    <property type="project" value="InterPro"/>
</dbReference>
<evidence type="ECO:0000256" key="6">
    <source>
        <dbReference type="RuleBase" id="RU363032"/>
    </source>
</evidence>
<dbReference type="FunFam" id="1.10.3720.10:FF:000001">
    <property type="entry name" value="Glycine betaine ABC transporter, permease"/>
    <property type="match status" value="1"/>
</dbReference>
<dbReference type="PROSITE" id="PS50928">
    <property type="entry name" value="ABC_TM1"/>
    <property type="match status" value="1"/>
</dbReference>
<keyword evidence="2 6" id="KW-0813">Transport</keyword>
<evidence type="ECO:0000256" key="1">
    <source>
        <dbReference type="ARBA" id="ARBA00004141"/>
    </source>
</evidence>
<dbReference type="SUPFAM" id="SSF161098">
    <property type="entry name" value="MetI-like"/>
    <property type="match status" value="1"/>
</dbReference>
<comment type="subcellular location">
    <subcellularLocation>
        <location evidence="6">Cell membrane</location>
        <topology evidence="6">Multi-pass membrane protein</topology>
    </subcellularLocation>
    <subcellularLocation>
        <location evidence="1">Membrane</location>
        <topology evidence="1">Multi-pass membrane protein</topology>
    </subcellularLocation>
</comment>
<feature type="transmembrane region" description="Helical" evidence="6">
    <location>
        <begin position="178"/>
        <end position="204"/>
    </location>
</feature>
<comment type="similarity">
    <text evidence="6">Belongs to the binding-protein-dependent transport system permease family.</text>
</comment>
<evidence type="ECO:0000259" key="7">
    <source>
        <dbReference type="PROSITE" id="PS50928"/>
    </source>
</evidence>
<feature type="transmembrane region" description="Helical" evidence="6">
    <location>
        <begin position="20"/>
        <end position="40"/>
    </location>
</feature>
<evidence type="ECO:0000256" key="5">
    <source>
        <dbReference type="ARBA" id="ARBA00023136"/>
    </source>
</evidence>
<protein>
    <submittedName>
        <fullName evidence="8">ABC transporter permease</fullName>
    </submittedName>
</protein>
<reference evidence="8 9" key="1">
    <citation type="submission" date="2020-10" db="EMBL/GenBank/DDBJ databases">
        <title>Ca. Dormibacterota MAGs.</title>
        <authorList>
            <person name="Montgomery K."/>
        </authorList>
    </citation>
    <scope>NUCLEOTIDE SEQUENCE [LARGE SCALE GENOMIC DNA]</scope>
    <source>
        <strain evidence="8">SC8811_S16_3</strain>
    </source>
</reference>
<feature type="domain" description="ABC transmembrane type-1" evidence="7">
    <location>
        <begin position="18"/>
        <end position="201"/>
    </location>
</feature>
<keyword evidence="4 6" id="KW-1133">Transmembrane helix</keyword>
<dbReference type="Proteomes" id="UP000620075">
    <property type="component" value="Unassembled WGS sequence"/>
</dbReference>
<feature type="transmembrane region" description="Helical" evidence="6">
    <location>
        <begin position="79"/>
        <end position="96"/>
    </location>
</feature>
<keyword evidence="5 6" id="KW-0472">Membrane</keyword>
<feature type="transmembrane region" description="Helical" evidence="6">
    <location>
        <begin position="52"/>
        <end position="73"/>
    </location>
</feature>
<dbReference type="AlphaFoldDB" id="A0A934KH84"/>
<dbReference type="InterPro" id="IPR051204">
    <property type="entry name" value="ABC_transp_perm/SBD"/>
</dbReference>
<dbReference type="PANTHER" id="PTHR30177">
    <property type="entry name" value="GLYCINE BETAINE/L-PROLINE TRANSPORT SYSTEM PERMEASE PROTEIN PROW"/>
    <property type="match status" value="1"/>
</dbReference>
<evidence type="ECO:0000256" key="4">
    <source>
        <dbReference type="ARBA" id="ARBA00022989"/>
    </source>
</evidence>
<evidence type="ECO:0000256" key="3">
    <source>
        <dbReference type="ARBA" id="ARBA00022692"/>
    </source>
</evidence>
<dbReference type="PANTHER" id="PTHR30177:SF4">
    <property type="entry name" value="OSMOPROTECTANT IMPORT PERMEASE PROTEIN OSMW"/>
    <property type="match status" value="1"/>
</dbReference>
<dbReference type="GO" id="GO:0031460">
    <property type="term" value="P:glycine betaine transport"/>
    <property type="evidence" value="ECO:0007669"/>
    <property type="project" value="TreeGrafter"/>
</dbReference>
<accession>A0A934KH84</accession>
<feature type="transmembrane region" description="Helical" evidence="6">
    <location>
        <begin position="132"/>
        <end position="158"/>
    </location>
</feature>
<dbReference type="GO" id="GO:0005886">
    <property type="term" value="C:plasma membrane"/>
    <property type="evidence" value="ECO:0007669"/>
    <property type="project" value="UniProtKB-SubCell"/>
</dbReference>